<evidence type="ECO:0000256" key="1">
    <source>
        <dbReference type="SAM" id="SignalP"/>
    </source>
</evidence>
<feature type="chain" id="PRO_5043987395" description="Neprosin PEP catalytic domain-containing protein" evidence="1">
    <location>
        <begin position="22"/>
        <end position="411"/>
    </location>
</feature>
<dbReference type="Pfam" id="PF14365">
    <property type="entry name" value="Neprosin_AP"/>
    <property type="match status" value="1"/>
</dbReference>
<feature type="domain" description="Neprosin PEP catalytic" evidence="2">
    <location>
        <begin position="153"/>
        <end position="411"/>
    </location>
</feature>
<evidence type="ECO:0000313" key="4">
    <source>
        <dbReference type="Proteomes" id="UP001157006"/>
    </source>
</evidence>
<reference evidence="3 4" key="1">
    <citation type="submission" date="2023-01" db="EMBL/GenBank/DDBJ databases">
        <authorList>
            <person name="Kreplak J."/>
        </authorList>
    </citation>
    <scope>NUCLEOTIDE SEQUENCE [LARGE SCALE GENOMIC DNA]</scope>
</reference>
<proteinExistence type="predicted"/>
<organism evidence="3 4">
    <name type="scientific">Vicia faba</name>
    <name type="common">Broad bean</name>
    <name type="synonym">Faba vulgaris</name>
    <dbReference type="NCBI Taxonomy" id="3906"/>
    <lineage>
        <taxon>Eukaryota</taxon>
        <taxon>Viridiplantae</taxon>
        <taxon>Streptophyta</taxon>
        <taxon>Embryophyta</taxon>
        <taxon>Tracheophyta</taxon>
        <taxon>Spermatophyta</taxon>
        <taxon>Magnoliopsida</taxon>
        <taxon>eudicotyledons</taxon>
        <taxon>Gunneridae</taxon>
        <taxon>Pentapetalae</taxon>
        <taxon>rosids</taxon>
        <taxon>fabids</taxon>
        <taxon>Fabales</taxon>
        <taxon>Fabaceae</taxon>
        <taxon>Papilionoideae</taxon>
        <taxon>50 kb inversion clade</taxon>
        <taxon>NPAAA clade</taxon>
        <taxon>Hologalegina</taxon>
        <taxon>IRL clade</taxon>
        <taxon>Fabeae</taxon>
        <taxon>Vicia</taxon>
    </lineage>
</organism>
<dbReference type="Proteomes" id="UP001157006">
    <property type="component" value="Unassembled WGS sequence"/>
</dbReference>
<dbReference type="Pfam" id="PF03080">
    <property type="entry name" value="Neprosin"/>
    <property type="match status" value="1"/>
</dbReference>
<sequence length="411" mass="46687">MVFSSSISFLVLYIFIAVSFGFPVNSLETKNHQSVNQTFRSAQQLHKLKKMIATRLQQINKPAIKTIQSPDGDIIDCVLNHKQPAFDHPLLKGQKPMDPPESLRRQHQIENTSDHFQIWSLSGESCPDGSIPIRRITEEDMLRAYSINSFGRKFDDPYVHEYVVVSEKNDKFHGGEGTFNVWQPYIENEREFSLAQMWLVAGTSGKDLNSIEIGWQVYPHLYGDYRTRFFIYWTADDYKKTGCYNLVCSGFVQTNKNYAIGGAINQISTYNGVQYSMNLKVLKHNYTGHWWLVAGPGAGTLIGYWPSNLFTHLKSAADEVNFGGEIVNIKTTGSHTSTAMGSGNFPDEGFRKAAYIRNLQVIDGDNNLKPFKNPKYGLTNFFCYSILQGNTNPKWGYHIYFGGHGRGYNCR</sequence>
<dbReference type="InterPro" id="IPR053168">
    <property type="entry name" value="Glutamic_endopeptidase"/>
</dbReference>
<name>A0AAV0YCH1_VICFA</name>
<dbReference type="InterPro" id="IPR025521">
    <property type="entry name" value="Neprosin_propep"/>
</dbReference>
<dbReference type="PANTHER" id="PTHR31589">
    <property type="entry name" value="PROTEIN, PUTATIVE (DUF239)-RELATED-RELATED"/>
    <property type="match status" value="1"/>
</dbReference>
<feature type="signal peptide" evidence="1">
    <location>
        <begin position="1"/>
        <end position="21"/>
    </location>
</feature>
<accession>A0AAV0YCH1</accession>
<dbReference type="PROSITE" id="PS52045">
    <property type="entry name" value="NEPROSIN_PEP_CD"/>
    <property type="match status" value="1"/>
</dbReference>
<keyword evidence="1" id="KW-0732">Signal</keyword>
<keyword evidence="4" id="KW-1185">Reference proteome</keyword>
<dbReference type="PANTHER" id="PTHR31589:SF175">
    <property type="entry name" value="CARBOXYL-TERMINAL PEPTIDASE"/>
    <property type="match status" value="1"/>
</dbReference>
<comment type="caution">
    <text evidence="3">The sequence shown here is derived from an EMBL/GenBank/DDBJ whole genome shotgun (WGS) entry which is preliminary data.</text>
</comment>
<evidence type="ECO:0000313" key="3">
    <source>
        <dbReference type="EMBL" id="CAI8583189.1"/>
    </source>
</evidence>
<gene>
    <name evidence="3" type="ORF">VFH_U016000</name>
</gene>
<protein>
    <recommendedName>
        <fullName evidence="2">Neprosin PEP catalytic domain-containing protein</fullName>
    </recommendedName>
</protein>
<dbReference type="EMBL" id="CATIWC010000491">
    <property type="protein sequence ID" value="CAI8583189.1"/>
    <property type="molecule type" value="Genomic_DNA"/>
</dbReference>
<dbReference type="InterPro" id="IPR004314">
    <property type="entry name" value="Neprosin"/>
</dbReference>
<evidence type="ECO:0000259" key="2">
    <source>
        <dbReference type="PROSITE" id="PS52045"/>
    </source>
</evidence>
<dbReference type="AlphaFoldDB" id="A0AAV0YCH1"/>
<dbReference type="Gene3D" id="3.90.1320.10">
    <property type="entry name" value="Outer-capsid protein sigma 3, large lobe"/>
    <property type="match status" value="1"/>
</dbReference>